<sequence length="185" mass="22256">MFTPNLKNNIFPKYPRLIEINRNWLRLIVTYGLSITLVFIGFYTAIWKNYYRWDSPLVKQKYFISQPRAGIFVDQKFKQVIPEVVSGVLQSTKKSDYIFVFYNAPMFYFLTDRKNPTRYINFSPDFSLGKDREREVIKNLKEKKVNIIVTHERPQNWGNPVISKFIVDNFRKVKEVFEFTVWEKD</sequence>
<keyword evidence="1" id="KW-0812">Transmembrane</keyword>
<comment type="caution">
    <text evidence="2">The sequence shown here is derived from an EMBL/GenBank/DDBJ whole genome shotgun (WGS) entry which is preliminary data.</text>
</comment>
<protein>
    <submittedName>
        <fullName evidence="2">Uncharacterized protein</fullName>
    </submittedName>
</protein>
<evidence type="ECO:0000256" key="1">
    <source>
        <dbReference type="SAM" id="Phobius"/>
    </source>
</evidence>
<gene>
    <name evidence="2" type="ORF">A3B40_03710</name>
</gene>
<keyword evidence="1" id="KW-1133">Transmembrane helix</keyword>
<reference evidence="2 3" key="1">
    <citation type="journal article" date="2016" name="Nat. Commun.">
        <title>Thousands of microbial genomes shed light on interconnected biogeochemical processes in an aquifer system.</title>
        <authorList>
            <person name="Anantharaman K."/>
            <person name="Brown C.T."/>
            <person name="Hug L.A."/>
            <person name="Sharon I."/>
            <person name="Castelle C.J."/>
            <person name="Probst A.J."/>
            <person name="Thomas B.C."/>
            <person name="Singh A."/>
            <person name="Wilkins M.J."/>
            <person name="Karaoz U."/>
            <person name="Brodie E.L."/>
            <person name="Williams K.H."/>
            <person name="Hubbard S.S."/>
            <person name="Banfield J.F."/>
        </authorList>
    </citation>
    <scope>NUCLEOTIDE SEQUENCE [LARGE SCALE GENOMIC DNA]</scope>
</reference>
<dbReference type="EMBL" id="MGAI01000032">
    <property type="protein sequence ID" value="OGK44246.1"/>
    <property type="molecule type" value="Genomic_DNA"/>
</dbReference>
<dbReference type="AlphaFoldDB" id="A0A1F7ILH9"/>
<proteinExistence type="predicted"/>
<accession>A0A1F7ILH9</accession>
<feature type="transmembrane region" description="Helical" evidence="1">
    <location>
        <begin position="24"/>
        <end position="46"/>
    </location>
</feature>
<evidence type="ECO:0000313" key="3">
    <source>
        <dbReference type="Proteomes" id="UP000178040"/>
    </source>
</evidence>
<keyword evidence="1" id="KW-0472">Membrane</keyword>
<evidence type="ECO:0000313" key="2">
    <source>
        <dbReference type="EMBL" id="OGK44246.1"/>
    </source>
</evidence>
<dbReference type="Proteomes" id="UP000178040">
    <property type="component" value="Unassembled WGS sequence"/>
</dbReference>
<name>A0A1F7ILH9_9BACT</name>
<organism evidence="2 3">
    <name type="scientific">Candidatus Roizmanbacteria bacterium RIFCSPLOWO2_01_FULL_37_16</name>
    <dbReference type="NCBI Taxonomy" id="1802058"/>
    <lineage>
        <taxon>Bacteria</taxon>
        <taxon>Candidatus Roizmaniibacteriota</taxon>
    </lineage>
</organism>